<dbReference type="Pfam" id="PF13160">
    <property type="entry name" value="DUF3995"/>
    <property type="match status" value="1"/>
</dbReference>
<dbReference type="InterPro" id="IPR025058">
    <property type="entry name" value="DUF3995"/>
</dbReference>
<feature type="transmembrane region" description="Helical" evidence="1">
    <location>
        <begin position="7"/>
        <end position="24"/>
    </location>
</feature>
<dbReference type="EMBL" id="MG557990">
    <property type="protein sequence ID" value="ATZ72020.1"/>
    <property type="molecule type" value="Genomic_DNA"/>
</dbReference>
<evidence type="ECO:0000313" key="2">
    <source>
        <dbReference type="EMBL" id="ATZ72020.1"/>
    </source>
</evidence>
<keyword evidence="1" id="KW-1133">Transmembrane helix</keyword>
<accession>A0A2H4UFK1</accession>
<proteinExistence type="predicted"/>
<feature type="transmembrane region" description="Helical" evidence="1">
    <location>
        <begin position="76"/>
        <end position="101"/>
    </location>
</feature>
<dbReference type="RefSeq" id="WP_103269498.1">
    <property type="nucleotide sequence ID" value="NZ_JAAQRX010000038.1"/>
</dbReference>
<feature type="transmembrane region" description="Helical" evidence="1">
    <location>
        <begin position="121"/>
        <end position="140"/>
    </location>
</feature>
<organism evidence="2">
    <name type="scientific">Mammaliicoccus lentus</name>
    <name type="common">Staphylococcus lentus</name>
    <dbReference type="NCBI Taxonomy" id="42858"/>
    <lineage>
        <taxon>Bacteria</taxon>
        <taxon>Bacillati</taxon>
        <taxon>Bacillota</taxon>
        <taxon>Bacilli</taxon>
        <taxon>Bacillales</taxon>
        <taxon>Staphylococcaceae</taxon>
        <taxon>Mammaliicoccus</taxon>
    </lineage>
</organism>
<name>A0A2H4UFK1_MAMLE</name>
<keyword evidence="1" id="KW-0472">Membrane</keyword>
<feature type="transmembrane region" description="Helical" evidence="1">
    <location>
        <begin position="44"/>
        <end position="69"/>
    </location>
</feature>
<keyword evidence="1" id="KW-0812">Transmembrane</keyword>
<dbReference type="AlphaFoldDB" id="A0A2H4UFK1"/>
<reference evidence="2" key="1">
    <citation type="submission" date="2017-11" db="EMBL/GenBank/DDBJ databases">
        <title>Characterization of MphC-encoding regions from staphylococci of animal origin.</title>
        <authorList>
            <person name="Papagiannitsis C.C."/>
            <person name="Petinaki E."/>
        </authorList>
    </citation>
    <scope>NUCLEOTIDE SEQUENCE</scope>
    <source>
        <strain evidence="2">Sle-087lar</strain>
    </source>
</reference>
<sequence length="150" mass="17102">MKKFISIFVVSGLVHTLFSLYWAFGGTAGLLSVGSWVFTFNAQWGIWMNLMLIVVGLFKGIATLGPLYLMKTYNKILFYISCIGSVFLMIYGGLNTVVGWLKLLQVIQYHDFYTTFGQAMVWDPLFLLWGIGLFGFLMKIKKQNTKQKLI</sequence>
<evidence type="ECO:0000256" key="1">
    <source>
        <dbReference type="SAM" id="Phobius"/>
    </source>
</evidence>
<protein>
    <submittedName>
        <fullName evidence="2">DUF3995 domain-containing protein</fullName>
    </submittedName>
</protein>